<keyword evidence="1" id="KW-0812">Transmembrane</keyword>
<sequence>MTPPAPPRDAASPACRCERCGRVLPSADAVCAPCEAELAVPDVDHQRGRYRCPACSQAFARPDFTLVPPKARWYVPQSQALCCPHCQARLLDRRYPKVAARESVAFIALAMAAQFLLPPRQTRFALFALMLVVLGRLLYRRPWRVPDEQRFGRDET</sequence>
<evidence type="ECO:0008006" key="4">
    <source>
        <dbReference type="Google" id="ProtNLM"/>
    </source>
</evidence>
<feature type="transmembrane region" description="Helical" evidence="1">
    <location>
        <begin position="123"/>
        <end position="139"/>
    </location>
</feature>
<gene>
    <name evidence="2" type="ORF">ABDJ40_00565</name>
</gene>
<comment type="caution">
    <text evidence="2">The sequence shown here is derived from an EMBL/GenBank/DDBJ whole genome shotgun (WGS) entry which is preliminary data.</text>
</comment>
<dbReference type="RefSeq" id="WP_347604685.1">
    <property type="nucleotide sequence ID" value="NZ_JBDPZC010000001.1"/>
</dbReference>
<proteinExistence type="predicted"/>
<keyword evidence="1" id="KW-0472">Membrane</keyword>
<protein>
    <recommendedName>
        <fullName evidence="4">DZANK-type domain-containing protein</fullName>
    </recommendedName>
</protein>
<dbReference type="Proteomes" id="UP001462640">
    <property type="component" value="Unassembled WGS sequence"/>
</dbReference>
<organism evidence="2 3">
    <name type="scientific">Roseateles flavus</name>
    <dbReference type="NCBI Taxonomy" id="3149041"/>
    <lineage>
        <taxon>Bacteria</taxon>
        <taxon>Pseudomonadati</taxon>
        <taxon>Pseudomonadota</taxon>
        <taxon>Betaproteobacteria</taxon>
        <taxon>Burkholderiales</taxon>
        <taxon>Sphaerotilaceae</taxon>
        <taxon>Roseateles</taxon>
    </lineage>
</organism>
<evidence type="ECO:0000313" key="3">
    <source>
        <dbReference type="Proteomes" id="UP001462640"/>
    </source>
</evidence>
<name>A0ABV0G883_9BURK</name>
<keyword evidence="3" id="KW-1185">Reference proteome</keyword>
<reference evidence="2 3" key="1">
    <citation type="submission" date="2024-05" db="EMBL/GenBank/DDBJ databases">
        <title>Roseateles sp. 2.12 16S ribosomal RNA gene Genome sequencing and assembly.</title>
        <authorList>
            <person name="Woo H."/>
        </authorList>
    </citation>
    <scope>NUCLEOTIDE SEQUENCE [LARGE SCALE GENOMIC DNA]</scope>
    <source>
        <strain evidence="2 3">2.12</strain>
    </source>
</reference>
<evidence type="ECO:0000313" key="2">
    <source>
        <dbReference type="EMBL" id="MEO3711253.1"/>
    </source>
</evidence>
<keyword evidence="1" id="KW-1133">Transmembrane helix</keyword>
<accession>A0ABV0G883</accession>
<dbReference type="EMBL" id="JBDPZC010000001">
    <property type="protein sequence ID" value="MEO3711253.1"/>
    <property type="molecule type" value="Genomic_DNA"/>
</dbReference>
<evidence type="ECO:0000256" key="1">
    <source>
        <dbReference type="SAM" id="Phobius"/>
    </source>
</evidence>
<feature type="transmembrane region" description="Helical" evidence="1">
    <location>
        <begin position="98"/>
        <end position="117"/>
    </location>
</feature>